<keyword evidence="2" id="KW-1185">Reference proteome</keyword>
<evidence type="ECO:0000313" key="2">
    <source>
        <dbReference type="Proteomes" id="UP001057402"/>
    </source>
</evidence>
<protein>
    <submittedName>
        <fullName evidence="1">Uncharacterized protein</fullName>
    </submittedName>
</protein>
<accession>A0ACB9QR67</accession>
<dbReference type="EMBL" id="CM042885">
    <property type="protein sequence ID" value="KAI4367639.1"/>
    <property type="molecule type" value="Genomic_DNA"/>
</dbReference>
<evidence type="ECO:0000313" key="1">
    <source>
        <dbReference type="EMBL" id="KAI4367639.1"/>
    </source>
</evidence>
<organism evidence="1 2">
    <name type="scientific">Melastoma candidum</name>
    <dbReference type="NCBI Taxonomy" id="119954"/>
    <lineage>
        <taxon>Eukaryota</taxon>
        <taxon>Viridiplantae</taxon>
        <taxon>Streptophyta</taxon>
        <taxon>Embryophyta</taxon>
        <taxon>Tracheophyta</taxon>
        <taxon>Spermatophyta</taxon>
        <taxon>Magnoliopsida</taxon>
        <taxon>eudicotyledons</taxon>
        <taxon>Gunneridae</taxon>
        <taxon>Pentapetalae</taxon>
        <taxon>rosids</taxon>
        <taxon>malvids</taxon>
        <taxon>Myrtales</taxon>
        <taxon>Melastomataceae</taxon>
        <taxon>Melastomatoideae</taxon>
        <taxon>Melastomateae</taxon>
        <taxon>Melastoma</taxon>
    </lineage>
</organism>
<reference evidence="2" key="1">
    <citation type="journal article" date="2023" name="Front. Plant Sci.">
        <title>Chromosomal-level genome assembly of Melastoma candidum provides insights into trichome evolution.</title>
        <authorList>
            <person name="Zhong Y."/>
            <person name="Wu W."/>
            <person name="Sun C."/>
            <person name="Zou P."/>
            <person name="Liu Y."/>
            <person name="Dai S."/>
            <person name="Zhou R."/>
        </authorList>
    </citation>
    <scope>NUCLEOTIDE SEQUENCE [LARGE SCALE GENOMIC DNA]</scope>
</reference>
<sequence>MLPGVVTGKSIPGVGESTRVVVVEGSRRVVGVASRLVGVGSRRVVGVASRLVGVGSRRVVGVASRLVVVGSRLVVVVVGVSGLEVAERILVVVESGPGVVAGESRLEEAESISGEEESRPVEVGRLMEAGESSPEEEEEEIGRVEEEGEEEESRPVVEGGMPEVVENRQGAGVVEIEPGLGKQKPLVVLRTLMMTSAASNAGQLLRDEDQVGGLGYAWEETVLGLALALED</sequence>
<dbReference type="Proteomes" id="UP001057402">
    <property type="component" value="Chromosome 6"/>
</dbReference>
<proteinExistence type="predicted"/>
<name>A0ACB9QR67_9MYRT</name>
<comment type="caution">
    <text evidence="1">The sequence shown here is derived from an EMBL/GenBank/DDBJ whole genome shotgun (WGS) entry which is preliminary data.</text>
</comment>
<gene>
    <name evidence="1" type="ORF">MLD38_023351</name>
</gene>